<name>A0AAN6QIU1_9PEZI</name>
<dbReference type="PANTHER" id="PTHR35144">
    <property type="entry name" value="MEIOSIS-SPECIFIC TRANSCRIPTION FACTOR NDT80"/>
    <property type="match status" value="1"/>
</dbReference>
<evidence type="ECO:0000256" key="3">
    <source>
        <dbReference type="SAM" id="MobiDB-lite"/>
    </source>
</evidence>
<dbReference type="GeneID" id="89936190"/>
<dbReference type="GO" id="GO:0000228">
    <property type="term" value="C:nuclear chromosome"/>
    <property type="evidence" value="ECO:0007669"/>
    <property type="project" value="TreeGrafter"/>
</dbReference>
<dbReference type="InterPro" id="IPR008967">
    <property type="entry name" value="p53-like_TF_DNA-bd_sf"/>
</dbReference>
<dbReference type="SUPFAM" id="SSF49417">
    <property type="entry name" value="p53-like transcription factors"/>
    <property type="match status" value="1"/>
</dbReference>
<proteinExistence type="predicted"/>
<reference evidence="5" key="2">
    <citation type="submission" date="2023-05" db="EMBL/GenBank/DDBJ databases">
        <authorList>
            <consortium name="Lawrence Berkeley National Laboratory"/>
            <person name="Steindorff A."/>
            <person name="Hensen N."/>
            <person name="Bonometti L."/>
            <person name="Westerberg I."/>
            <person name="Brannstrom I.O."/>
            <person name="Guillou S."/>
            <person name="Cros-Aarteil S."/>
            <person name="Calhoun S."/>
            <person name="Haridas S."/>
            <person name="Kuo A."/>
            <person name="Mondo S."/>
            <person name="Pangilinan J."/>
            <person name="Riley R."/>
            <person name="Labutti K."/>
            <person name="Andreopoulos B."/>
            <person name="Lipzen A."/>
            <person name="Chen C."/>
            <person name="Yanf M."/>
            <person name="Daum C."/>
            <person name="Ng V."/>
            <person name="Clum A."/>
            <person name="Ohm R."/>
            <person name="Martin F."/>
            <person name="Silar P."/>
            <person name="Natvig D."/>
            <person name="Lalanne C."/>
            <person name="Gautier V."/>
            <person name="Ament-Velasquez S.L."/>
            <person name="Kruys A."/>
            <person name="Hutchinson M.I."/>
            <person name="Powell A.J."/>
            <person name="Barry K."/>
            <person name="Miller A.N."/>
            <person name="Grigoriev I.V."/>
            <person name="Debuchy R."/>
            <person name="Gladieux P."/>
            <person name="Thoren M.H."/>
            <person name="Johannesson H."/>
        </authorList>
    </citation>
    <scope>NUCLEOTIDE SEQUENCE</scope>
    <source>
        <strain evidence="5">CBS 508.74</strain>
    </source>
</reference>
<feature type="non-terminal residue" evidence="5">
    <location>
        <position position="1"/>
    </location>
</feature>
<feature type="region of interest" description="Disordered" evidence="3">
    <location>
        <begin position="295"/>
        <end position="315"/>
    </location>
</feature>
<dbReference type="Pfam" id="PF05224">
    <property type="entry name" value="NDT80_PhoG"/>
    <property type="match status" value="1"/>
</dbReference>
<dbReference type="Gene3D" id="2.60.40.1390">
    <property type="entry name" value="NDT80 DNA-binding domain"/>
    <property type="match status" value="1"/>
</dbReference>
<dbReference type="GO" id="GO:0003677">
    <property type="term" value="F:DNA binding"/>
    <property type="evidence" value="ECO:0007669"/>
    <property type="project" value="UniProtKB-KW"/>
</dbReference>
<dbReference type="Proteomes" id="UP001302812">
    <property type="component" value="Unassembled WGS sequence"/>
</dbReference>
<protein>
    <submittedName>
        <fullName evidence="5">P53-like transcription factor</fullName>
    </submittedName>
</protein>
<keyword evidence="6" id="KW-1185">Reference proteome</keyword>
<dbReference type="GO" id="GO:0003700">
    <property type="term" value="F:DNA-binding transcription factor activity"/>
    <property type="evidence" value="ECO:0007669"/>
    <property type="project" value="UniProtKB-UniRule"/>
</dbReference>
<dbReference type="RefSeq" id="XP_064667149.1">
    <property type="nucleotide sequence ID" value="XM_064812065.1"/>
</dbReference>
<dbReference type="AlphaFoldDB" id="A0AAN6QIU1"/>
<evidence type="ECO:0000313" key="5">
    <source>
        <dbReference type="EMBL" id="KAK4109579.1"/>
    </source>
</evidence>
<dbReference type="InterPro" id="IPR024061">
    <property type="entry name" value="NDT80_DNA-bd_dom"/>
</dbReference>
<dbReference type="GO" id="GO:0045944">
    <property type="term" value="P:positive regulation of transcription by RNA polymerase II"/>
    <property type="evidence" value="ECO:0007669"/>
    <property type="project" value="TreeGrafter"/>
</dbReference>
<feature type="DNA-binding region" description="NDT80" evidence="2">
    <location>
        <begin position="112"/>
        <end position="384"/>
    </location>
</feature>
<dbReference type="PROSITE" id="PS51517">
    <property type="entry name" value="NDT80"/>
    <property type="match status" value="1"/>
</dbReference>
<dbReference type="EMBL" id="MU853355">
    <property type="protein sequence ID" value="KAK4109579.1"/>
    <property type="molecule type" value="Genomic_DNA"/>
</dbReference>
<comment type="caution">
    <text evidence="5">The sequence shown here is derived from an EMBL/GenBank/DDBJ whole genome shotgun (WGS) entry which is preliminary data.</text>
</comment>
<accession>A0AAN6QIU1</accession>
<feature type="region of interest" description="Disordered" evidence="3">
    <location>
        <begin position="547"/>
        <end position="568"/>
    </location>
</feature>
<gene>
    <name evidence="5" type="ORF">N656DRAFT_715665</name>
</gene>
<dbReference type="InterPro" id="IPR037141">
    <property type="entry name" value="NDT80_DNA-bd_dom_sf"/>
</dbReference>
<feature type="compositionally biased region" description="Low complexity" evidence="3">
    <location>
        <begin position="73"/>
        <end position="84"/>
    </location>
</feature>
<feature type="compositionally biased region" description="Polar residues" evidence="3">
    <location>
        <begin position="1"/>
        <end position="23"/>
    </location>
</feature>
<feature type="region of interest" description="Disordered" evidence="3">
    <location>
        <begin position="374"/>
        <end position="414"/>
    </location>
</feature>
<keyword evidence="1 2" id="KW-0238">DNA-binding</keyword>
<evidence type="ECO:0000256" key="1">
    <source>
        <dbReference type="ARBA" id="ARBA00023125"/>
    </source>
</evidence>
<feature type="domain" description="NDT80" evidence="4">
    <location>
        <begin position="112"/>
        <end position="384"/>
    </location>
</feature>
<feature type="region of interest" description="Disordered" evidence="3">
    <location>
        <begin position="55"/>
        <end position="129"/>
    </location>
</feature>
<dbReference type="GO" id="GO:0051321">
    <property type="term" value="P:meiotic cell cycle"/>
    <property type="evidence" value="ECO:0007669"/>
    <property type="project" value="TreeGrafter"/>
</dbReference>
<dbReference type="InterPro" id="IPR052605">
    <property type="entry name" value="Fungal_trans_regulator"/>
</dbReference>
<evidence type="ECO:0000313" key="6">
    <source>
        <dbReference type="Proteomes" id="UP001302812"/>
    </source>
</evidence>
<evidence type="ECO:0000259" key="4">
    <source>
        <dbReference type="PROSITE" id="PS51517"/>
    </source>
</evidence>
<reference evidence="5" key="1">
    <citation type="journal article" date="2023" name="Mol. Phylogenet. Evol.">
        <title>Genome-scale phylogeny and comparative genomics of the fungal order Sordariales.</title>
        <authorList>
            <person name="Hensen N."/>
            <person name="Bonometti L."/>
            <person name="Westerberg I."/>
            <person name="Brannstrom I.O."/>
            <person name="Guillou S."/>
            <person name="Cros-Aarteil S."/>
            <person name="Calhoun S."/>
            <person name="Haridas S."/>
            <person name="Kuo A."/>
            <person name="Mondo S."/>
            <person name="Pangilinan J."/>
            <person name="Riley R."/>
            <person name="LaButti K."/>
            <person name="Andreopoulos B."/>
            <person name="Lipzen A."/>
            <person name="Chen C."/>
            <person name="Yan M."/>
            <person name="Daum C."/>
            <person name="Ng V."/>
            <person name="Clum A."/>
            <person name="Steindorff A."/>
            <person name="Ohm R.A."/>
            <person name="Martin F."/>
            <person name="Silar P."/>
            <person name="Natvig D.O."/>
            <person name="Lalanne C."/>
            <person name="Gautier V."/>
            <person name="Ament-Velasquez S.L."/>
            <person name="Kruys A."/>
            <person name="Hutchinson M.I."/>
            <person name="Powell A.J."/>
            <person name="Barry K."/>
            <person name="Miller A.N."/>
            <person name="Grigoriev I.V."/>
            <person name="Debuchy R."/>
            <person name="Gladieux P."/>
            <person name="Hiltunen Thoren M."/>
            <person name="Johannesson H."/>
        </authorList>
    </citation>
    <scope>NUCLEOTIDE SEQUENCE</scope>
    <source>
        <strain evidence="5">CBS 508.74</strain>
    </source>
</reference>
<organism evidence="5 6">
    <name type="scientific">Canariomyces notabilis</name>
    <dbReference type="NCBI Taxonomy" id="2074819"/>
    <lineage>
        <taxon>Eukaryota</taxon>
        <taxon>Fungi</taxon>
        <taxon>Dikarya</taxon>
        <taxon>Ascomycota</taxon>
        <taxon>Pezizomycotina</taxon>
        <taxon>Sordariomycetes</taxon>
        <taxon>Sordariomycetidae</taxon>
        <taxon>Sordariales</taxon>
        <taxon>Chaetomiaceae</taxon>
        <taxon>Canariomyces</taxon>
    </lineage>
</organism>
<feature type="region of interest" description="Disordered" evidence="3">
    <location>
        <begin position="1"/>
        <end position="24"/>
    </location>
</feature>
<feature type="compositionally biased region" description="Gly residues" evidence="3">
    <location>
        <begin position="391"/>
        <end position="409"/>
    </location>
</feature>
<dbReference type="PANTHER" id="PTHR35144:SF2">
    <property type="entry name" value="MEIOSIS-SPECIFIC TRANSCRIPTION FACTOR NDT80"/>
    <property type="match status" value="1"/>
</dbReference>
<sequence length="568" mass="61083">SFSQGSTGSLSTLETPTQPSSYLNLIPPIPAPSVTPYSPESGHFYSPAPPVFPTLDVRSRLGTNNSTSGQGMAHAPRPAALPHPGTHLSARDLYSSATPGFRRPDHHVQRAPSYSTLRRHNPLSPTGSSASYASLTMDAGYPGSKTQQNIPPLGSVVMLGHLSYADSQATAIKVEINGLIDKGFFMADNDWTCYRRNYFSCVCSYSISPTIHSAPIHFMPDGSTQVYIVYGFAMCISAVVSDNDSHTIELVQHTPKRDKGPIAKPEKVRLTARPPQASHHALTSLYAGPDGSLGSSSRYEQGFGPPSQQGSAPTEHTFERIQFKQATANNGKRRAAQQYYHLLVELWADVGQQNGGEQWVKVAYRKSAKMIVRGRSPGHYQSERRGSASSGPGGSGGGSIGGGGGGGYSTGILGPTEYSTGSSMLGGGYGQGYDPRSSGYGGTRHHHELTMEPMISAEEVKAITDTKSYQYYPATIYEGEQDPRHHQQVELYSHARNDVSEGNTANSMNGAFDPTKVKPEMENGLPSLFYHNGPYYSPRCGRFEGKSASNGQYPTLIPPPSTSTMSMT</sequence>
<evidence type="ECO:0000256" key="2">
    <source>
        <dbReference type="PROSITE-ProRule" id="PRU00850"/>
    </source>
</evidence>
<feature type="compositionally biased region" description="Polar residues" evidence="3">
    <location>
        <begin position="61"/>
        <end position="70"/>
    </location>
</feature>